<dbReference type="AlphaFoldDB" id="A0A0W0YXC4"/>
<dbReference type="Pfam" id="PF13624">
    <property type="entry name" value="SurA_N_3"/>
    <property type="match status" value="1"/>
</dbReference>
<feature type="transmembrane region" description="Helical" evidence="12">
    <location>
        <begin position="12"/>
        <end position="34"/>
    </location>
</feature>
<reference evidence="14 15" key="1">
    <citation type="submission" date="2015-11" db="EMBL/GenBank/DDBJ databases">
        <title>Genomic analysis of 38 Legionella species identifies large and diverse effector repertoires.</title>
        <authorList>
            <person name="Burstein D."/>
            <person name="Amaro F."/>
            <person name="Zusman T."/>
            <person name="Lifshitz Z."/>
            <person name="Cohen O."/>
            <person name="Gilbert J.A."/>
            <person name="Pupko T."/>
            <person name="Shuman H.A."/>
            <person name="Segal G."/>
        </authorList>
    </citation>
    <scope>NUCLEOTIDE SEQUENCE [LARGE SCALE GENOMIC DNA]</scope>
    <source>
        <strain evidence="14 15">Mt.St.Helens-9</strain>
    </source>
</reference>
<dbReference type="SUPFAM" id="SSF54534">
    <property type="entry name" value="FKBP-like"/>
    <property type="match status" value="1"/>
</dbReference>
<evidence type="ECO:0000256" key="11">
    <source>
        <dbReference type="PROSITE-ProRule" id="PRU00278"/>
    </source>
</evidence>
<dbReference type="SUPFAM" id="SSF109998">
    <property type="entry name" value="Triger factor/SurA peptide-binding domain-like"/>
    <property type="match status" value="1"/>
</dbReference>
<comment type="similarity">
    <text evidence="8">Belongs to the PpiD chaperone family.</text>
</comment>
<evidence type="ECO:0000256" key="1">
    <source>
        <dbReference type="ARBA" id="ARBA00004382"/>
    </source>
</evidence>
<evidence type="ECO:0000256" key="10">
    <source>
        <dbReference type="ARBA" id="ARBA00042775"/>
    </source>
</evidence>
<comment type="caution">
    <text evidence="14">The sequence shown here is derived from an EMBL/GenBank/DDBJ whole genome shotgun (WGS) entry which is preliminary data.</text>
</comment>
<keyword evidence="6 12" id="KW-0472">Membrane</keyword>
<keyword evidence="4 12" id="KW-0812">Transmembrane</keyword>
<dbReference type="GO" id="GO:0003755">
    <property type="term" value="F:peptidyl-prolyl cis-trans isomerase activity"/>
    <property type="evidence" value="ECO:0007669"/>
    <property type="project" value="UniProtKB-KW"/>
</dbReference>
<protein>
    <recommendedName>
        <fullName evidence="9">Periplasmic chaperone PpiD</fullName>
    </recommendedName>
    <alternativeName>
        <fullName evidence="10">Periplasmic folding chaperone</fullName>
    </alternativeName>
</protein>
<sequence>MLQKLNERIQGVVAWIVIILIAVTFTLFGVDYYMQSHQATETEVTVNGEAISKQAFEISYRRARQQRDSSQMTAAGEAALKKQVLNNMITTSITVQAAKSAGFEVSPEQANAAILSIPQFQQDGHFSAERYQLALSGAMFTPETFQKEVRQGMLLNQQRFAFMGNAFALPEEIKRFVKLYMQTRDYNYLRIPIGLFTSDIKISEQDIADYYKKHTREFTEPEKVSIDFVKLSMQQVRKNIKVSDNDIQRYYEDNQSNFLTPARWQVSHILFAVPENAGVEQTKQIREKADEAYQALQNNPAQFSRWVKTMSSDKLSAANDGVLPWIVAGSTEFDKALSELSQPGQISEPLKTSKGYEIFKLLAYQPASLKPLNQVRKDISEQLATELAQASYAQLLEQLTDLSFQTPDTLTPVAEELKLDIEQTQPFSRQGGQTELTKNKQIINTAFSHDVLGLGNNSEPVQLDNDSVIVLRVNKHIAAKAKSLDEVRTAIVNKLTQQKAKKEARQFGMNLLSGKSSPQEQERFIQDKKLQWREVDSASRDTDKADTMINDLAFSLPRVNSREGRSLINGDYVIVQLKKINEGRYKALDKEQQTSLVQQIESSNGIMDYDLYVKSLVARAKIERSN</sequence>
<evidence type="ECO:0000256" key="8">
    <source>
        <dbReference type="ARBA" id="ARBA00038408"/>
    </source>
</evidence>
<dbReference type="Pfam" id="PF00639">
    <property type="entry name" value="Rotamase"/>
    <property type="match status" value="1"/>
</dbReference>
<dbReference type="Proteomes" id="UP000054877">
    <property type="component" value="Unassembled WGS sequence"/>
</dbReference>
<dbReference type="PANTHER" id="PTHR47529:SF1">
    <property type="entry name" value="PERIPLASMIC CHAPERONE PPID"/>
    <property type="match status" value="1"/>
</dbReference>
<dbReference type="Gene3D" id="3.10.50.40">
    <property type="match status" value="1"/>
</dbReference>
<accession>A0A0W0YXC4</accession>
<feature type="domain" description="PpiC" evidence="13">
    <location>
        <begin position="261"/>
        <end position="363"/>
    </location>
</feature>
<dbReference type="GO" id="GO:0005886">
    <property type="term" value="C:plasma membrane"/>
    <property type="evidence" value="ECO:0007669"/>
    <property type="project" value="UniProtKB-SubCell"/>
</dbReference>
<keyword evidence="5 12" id="KW-1133">Transmembrane helix</keyword>
<evidence type="ECO:0000256" key="3">
    <source>
        <dbReference type="ARBA" id="ARBA00022519"/>
    </source>
</evidence>
<dbReference type="InterPro" id="IPR052029">
    <property type="entry name" value="PpiD_chaperone"/>
</dbReference>
<dbReference type="Gene3D" id="1.10.4030.10">
    <property type="entry name" value="Porin chaperone SurA, peptide-binding domain"/>
    <property type="match status" value="2"/>
</dbReference>
<evidence type="ECO:0000256" key="12">
    <source>
        <dbReference type="SAM" id="Phobius"/>
    </source>
</evidence>
<evidence type="ECO:0000256" key="2">
    <source>
        <dbReference type="ARBA" id="ARBA00022475"/>
    </source>
</evidence>
<name>A0A0W0YXC4_LEGSP</name>
<evidence type="ECO:0000313" key="15">
    <source>
        <dbReference type="Proteomes" id="UP000054877"/>
    </source>
</evidence>
<dbReference type="OrthoDB" id="9812372at2"/>
<evidence type="ECO:0000256" key="6">
    <source>
        <dbReference type="ARBA" id="ARBA00023136"/>
    </source>
</evidence>
<dbReference type="RefSeq" id="WP_058484049.1">
    <property type="nucleotide sequence ID" value="NZ_CAAAII010000010.1"/>
</dbReference>
<keyword evidence="15" id="KW-1185">Reference proteome</keyword>
<keyword evidence="7" id="KW-0143">Chaperone</keyword>
<keyword evidence="2" id="KW-1003">Cell membrane</keyword>
<keyword evidence="11" id="KW-0697">Rotamase</keyword>
<evidence type="ECO:0000256" key="9">
    <source>
        <dbReference type="ARBA" id="ARBA00040743"/>
    </source>
</evidence>
<gene>
    <name evidence="14" type="primary">surA</name>
    <name evidence="14" type="ORF">Lspi_2126</name>
</gene>
<dbReference type="InterPro" id="IPR046357">
    <property type="entry name" value="PPIase_dom_sf"/>
</dbReference>
<comment type="subcellular location">
    <subcellularLocation>
        <location evidence="1">Cell inner membrane</location>
        <topology evidence="1">Single-pass type II membrane protein</topology>
        <orientation evidence="1">Periplasmic side</orientation>
    </subcellularLocation>
</comment>
<dbReference type="PROSITE" id="PS50198">
    <property type="entry name" value="PPIC_PPIASE_2"/>
    <property type="match status" value="1"/>
</dbReference>
<keyword evidence="3" id="KW-0997">Cell inner membrane</keyword>
<dbReference type="InterPro" id="IPR000297">
    <property type="entry name" value="PPIase_PpiC"/>
</dbReference>
<organism evidence="14 15">
    <name type="scientific">Legionella spiritensis</name>
    <dbReference type="NCBI Taxonomy" id="452"/>
    <lineage>
        <taxon>Bacteria</taxon>
        <taxon>Pseudomonadati</taxon>
        <taxon>Pseudomonadota</taxon>
        <taxon>Gammaproteobacteria</taxon>
        <taxon>Legionellales</taxon>
        <taxon>Legionellaceae</taxon>
        <taxon>Legionella</taxon>
    </lineage>
</organism>
<evidence type="ECO:0000256" key="5">
    <source>
        <dbReference type="ARBA" id="ARBA00022989"/>
    </source>
</evidence>
<proteinExistence type="inferred from homology"/>
<dbReference type="STRING" id="452.Lspi_2126"/>
<evidence type="ECO:0000313" key="14">
    <source>
        <dbReference type="EMBL" id="KTD61496.1"/>
    </source>
</evidence>
<dbReference type="EMBL" id="LNYX01000031">
    <property type="protein sequence ID" value="KTD61496.1"/>
    <property type="molecule type" value="Genomic_DNA"/>
</dbReference>
<dbReference type="InterPro" id="IPR027304">
    <property type="entry name" value="Trigger_fact/SurA_dom_sf"/>
</dbReference>
<dbReference type="PATRIC" id="fig|452.5.peg.2339"/>
<evidence type="ECO:0000256" key="4">
    <source>
        <dbReference type="ARBA" id="ARBA00022692"/>
    </source>
</evidence>
<evidence type="ECO:0000256" key="7">
    <source>
        <dbReference type="ARBA" id="ARBA00023186"/>
    </source>
</evidence>
<dbReference type="PANTHER" id="PTHR47529">
    <property type="entry name" value="PEPTIDYL-PROLYL CIS-TRANS ISOMERASE D"/>
    <property type="match status" value="1"/>
</dbReference>
<evidence type="ECO:0000259" key="13">
    <source>
        <dbReference type="PROSITE" id="PS50198"/>
    </source>
</evidence>
<keyword evidence="11 14" id="KW-0413">Isomerase</keyword>